<dbReference type="InterPro" id="IPR013087">
    <property type="entry name" value="Znf_C2H2_type"/>
</dbReference>
<reference evidence="10 11" key="1">
    <citation type="submission" date="2015-04" db="EMBL/GenBank/DDBJ databases">
        <title>Lasius niger genome sequencing.</title>
        <authorList>
            <person name="Konorov E.A."/>
            <person name="Nikitin M.A."/>
            <person name="Kirill M.V."/>
            <person name="Chang P."/>
        </authorList>
    </citation>
    <scope>NUCLEOTIDE SEQUENCE [LARGE SCALE GENOMIC DNA]</scope>
    <source>
        <tissue evidence="10">Whole</tissue>
    </source>
</reference>
<dbReference type="PROSITE" id="PS00028">
    <property type="entry name" value="ZINC_FINGER_C2H2_1"/>
    <property type="match status" value="3"/>
</dbReference>
<dbReference type="PANTHER" id="PTHR46179">
    <property type="entry name" value="ZINC FINGER PROTEIN"/>
    <property type="match status" value="1"/>
</dbReference>
<comment type="subcellular location">
    <subcellularLocation>
        <location evidence="1">Nucleus</location>
    </subcellularLocation>
</comment>
<protein>
    <submittedName>
        <fullName evidence="10">Zinc finger protein gli2-like isoform x1 protein</fullName>
    </submittedName>
</protein>
<dbReference type="AlphaFoldDB" id="A0A0J7KM18"/>
<dbReference type="GO" id="GO:0005634">
    <property type="term" value="C:nucleus"/>
    <property type="evidence" value="ECO:0007669"/>
    <property type="project" value="UniProtKB-SubCell"/>
</dbReference>
<dbReference type="OrthoDB" id="427030at2759"/>
<accession>A0A0J7KM18</accession>
<evidence type="ECO:0000259" key="9">
    <source>
        <dbReference type="PROSITE" id="PS50157"/>
    </source>
</evidence>
<keyword evidence="11" id="KW-1185">Reference proteome</keyword>
<evidence type="ECO:0000256" key="5">
    <source>
        <dbReference type="ARBA" id="ARBA00023015"/>
    </source>
</evidence>
<sequence length="729" mass="84200">MKLLRNDNSAFQNSAKIKDAKVKIEGEVCLCRCVKTVRVAQQRSPLAELLAEESKGGETRDSNFLEKEDRIFNWQEKVFGPFEIDFYADEKNCLTDCQREYHRRISDEHLEGARLYSYTENDSYYVDDDLLTTPYRQGLDLSYLSLKNQTALPTLQNRKPFRERYNKKVLDDRSTNARIRSSHYLYTERISMHIMADLSRKDEPATSGSADSETLLCSVTYDKARKLLTISPDFTIGNEHERHYSVTNGHGVKFNYRIEHVSAEPTPTELQEQREATRREVYTCKQRGCGKIFTNQDEYKTHEVLEALKIRFICREPGCGEELSDPGSMWRHYQEWHNNETNVFACPYTNCGSLHTTSSNLEEHIESCHRQPPTLPIEPEIICFEGPENAIDEEGMQKTDEGCYEKLPSENFTLKEEYGSNEESCHIRNETKIQAKNDFCHEQNKITALTNSEEYSNNESLNGINKFSKDEDMLINKDNFLRKYDTVTPKCEEILQVECTQDKNNVVYINGDITITKNMKTEVCNLNLRNQEHRIDLGNLERVFRNGFERENSKIEDGSIETNSNCSDDEEYTPKKQRMSRYKQETYKCDVNGCGKKYKYISHYRHHQDSHKLVTNTINSNTGKQVLKVKQGKASTVSFFICKVPGCELEFGTTLMLYKHFNEIHSNSSISNTNGKTGNGGSFHCTEIFQEDATAQQANFKTDFKAKHNIILKDYAESGDEHTTHITNS</sequence>
<dbReference type="Proteomes" id="UP000036403">
    <property type="component" value="Unassembled WGS sequence"/>
</dbReference>
<evidence type="ECO:0000256" key="1">
    <source>
        <dbReference type="ARBA" id="ARBA00004123"/>
    </source>
</evidence>
<dbReference type="PaxDb" id="67767-A0A0J7KM18"/>
<keyword evidence="5" id="KW-0805">Transcription regulation</keyword>
<keyword evidence="2" id="KW-0479">Metal-binding</keyword>
<dbReference type="PANTHER" id="PTHR46179:SF13">
    <property type="entry name" value="C2H2-TYPE DOMAIN-CONTAINING PROTEIN"/>
    <property type="match status" value="1"/>
</dbReference>
<keyword evidence="4" id="KW-0862">Zinc</keyword>
<gene>
    <name evidence="10" type="ORF">RF55_8882</name>
</gene>
<dbReference type="PROSITE" id="PS50157">
    <property type="entry name" value="ZINC_FINGER_C2H2_2"/>
    <property type="match status" value="1"/>
</dbReference>
<dbReference type="EMBL" id="LBMM01005710">
    <property type="protein sequence ID" value="KMQ91276.1"/>
    <property type="molecule type" value="Genomic_DNA"/>
</dbReference>
<dbReference type="GO" id="GO:0006357">
    <property type="term" value="P:regulation of transcription by RNA polymerase II"/>
    <property type="evidence" value="ECO:0007669"/>
    <property type="project" value="TreeGrafter"/>
</dbReference>
<keyword evidence="6" id="KW-0804">Transcription</keyword>
<feature type="domain" description="C2H2-type" evidence="9">
    <location>
        <begin position="587"/>
        <end position="611"/>
    </location>
</feature>
<proteinExistence type="predicted"/>
<dbReference type="STRING" id="67767.A0A0J7KM18"/>
<dbReference type="GO" id="GO:0008270">
    <property type="term" value="F:zinc ion binding"/>
    <property type="evidence" value="ECO:0007669"/>
    <property type="project" value="UniProtKB-KW"/>
</dbReference>
<evidence type="ECO:0000313" key="11">
    <source>
        <dbReference type="Proteomes" id="UP000036403"/>
    </source>
</evidence>
<evidence type="ECO:0000256" key="6">
    <source>
        <dbReference type="ARBA" id="ARBA00023163"/>
    </source>
</evidence>
<evidence type="ECO:0000256" key="4">
    <source>
        <dbReference type="ARBA" id="ARBA00022833"/>
    </source>
</evidence>
<evidence type="ECO:0000256" key="7">
    <source>
        <dbReference type="ARBA" id="ARBA00023242"/>
    </source>
</evidence>
<evidence type="ECO:0000256" key="8">
    <source>
        <dbReference type="PROSITE-ProRule" id="PRU00042"/>
    </source>
</evidence>
<dbReference type="SMART" id="SM00355">
    <property type="entry name" value="ZnF_C2H2"/>
    <property type="match status" value="5"/>
</dbReference>
<keyword evidence="7" id="KW-0539">Nucleus</keyword>
<organism evidence="10 11">
    <name type="scientific">Lasius niger</name>
    <name type="common">Black garden ant</name>
    <dbReference type="NCBI Taxonomy" id="67767"/>
    <lineage>
        <taxon>Eukaryota</taxon>
        <taxon>Metazoa</taxon>
        <taxon>Ecdysozoa</taxon>
        <taxon>Arthropoda</taxon>
        <taxon>Hexapoda</taxon>
        <taxon>Insecta</taxon>
        <taxon>Pterygota</taxon>
        <taxon>Neoptera</taxon>
        <taxon>Endopterygota</taxon>
        <taxon>Hymenoptera</taxon>
        <taxon>Apocrita</taxon>
        <taxon>Aculeata</taxon>
        <taxon>Formicoidea</taxon>
        <taxon>Formicidae</taxon>
        <taxon>Formicinae</taxon>
        <taxon>Lasius</taxon>
        <taxon>Lasius</taxon>
    </lineage>
</organism>
<evidence type="ECO:0000256" key="3">
    <source>
        <dbReference type="ARBA" id="ARBA00022771"/>
    </source>
</evidence>
<dbReference type="InterPro" id="IPR051061">
    <property type="entry name" value="Zinc_finger_trans_reg"/>
</dbReference>
<evidence type="ECO:0000256" key="2">
    <source>
        <dbReference type="ARBA" id="ARBA00022723"/>
    </source>
</evidence>
<evidence type="ECO:0000313" key="10">
    <source>
        <dbReference type="EMBL" id="KMQ91276.1"/>
    </source>
</evidence>
<keyword evidence="3 8" id="KW-0863">Zinc-finger</keyword>
<name>A0A0J7KM18_LASNI</name>
<dbReference type="Gene3D" id="3.30.160.60">
    <property type="entry name" value="Classic Zinc Finger"/>
    <property type="match status" value="1"/>
</dbReference>
<comment type="caution">
    <text evidence="10">The sequence shown here is derived from an EMBL/GenBank/DDBJ whole genome shotgun (WGS) entry which is preliminary data.</text>
</comment>
<dbReference type="Pfam" id="PF00096">
    <property type="entry name" value="zf-C2H2"/>
    <property type="match status" value="1"/>
</dbReference>